<keyword evidence="1" id="KW-0175">Coiled coil</keyword>
<accession>A0A3M7RFK0</accession>
<dbReference type="Pfam" id="PF13300">
    <property type="entry name" value="DUF4078"/>
    <property type="match status" value="1"/>
</dbReference>
<reference evidence="3 4" key="1">
    <citation type="journal article" date="2018" name="Sci. Rep.">
        <title>Genomic signatures of local adaptation to the degree of environmental predictability in rotifers.</title>
        <authorList>
            <person name="Franch-Gras L."/>
            <person name="Hahn C."/>
            <person name="Garcia-Roger E.M."/>
            <person name="Carmona M.J."/>
            <person name="Serra M."/>
            <person name="Gomez A."/>
        </authorList>
    </citation>
    <scope>NUCLEOTIDE SEQUENCE [LARGE SCALE GENOMIC DNA]</scope>
    <source>
        <strain evidence="3">HYR1</strain>
    </source>
</reference>
<sequence length="325" mass="38875">MLESKAKYYEEVVSGKKLTDEGDEEIFLVNFDQKVIEETQDDESAAEELKFKQNLNEDEYNKMLKEKWETELIQNLEKETIHYQDIRYNEIRNMGVGNYQFSRDEDKRKIQMEFFKKIEKESKTRRVFNEIHKLKREKILVDRLSKVKQKRLLKFGYSLGQIKEFCVEFEKENEEIDKEICQLEKLLEDPNLLDSKNESNEDLENNEFNKPSIQRPILEREWDKPKLKEKMWTRHVDKLRKERNKMFAPPESYVSGQKKKKKSKTKIHKIQENEIDREKTATQTEPKFSFNFPFPPPPIPPPGVFFPPFPPIPTMAFPFPPPSTS</sequence>
<dbReference type="Proteomes" id="UP000276133">
    <property type="component" value="Unassembled WGS sequence"/>
</dbReference>
<feature type="compositionally biased region" description="Basic residues" evidence="2">
    <location>
        <begin position="257"/>
        <end position="268"/>
    </location>
</feature>
<protein>
    <submittedName>
        <fullName evidence="3">Coiled-coil domain-containing</fullName>
    </submittedName>
</protein>
<evidence type="ECO:0000256" key="2">
    <source>
        <dbReference type="SAM" id="MobiDB-lite"/>
    </source>
</evidence>
<feature type="compositionally biased region" description="Basic and acidic residues" evidence="2">
    <location>
        <begin position="269"/>
        <end position="280"/>
    </location>
</feature>
<gene>
    <name evidence="3" type="ORF">BpHYR1_015687</name>
</gene>
<organism evidence="3 4">
    <name type="scientific">Brachionus plicatilis</name>
    <name type="common">Marine rotifer</name>
    <name type="synonym">Brachionus muelleri</name>
    <dbReference type="NCBI Taxonomy" id="10195"/>
    <lineage>
        <taxon>Eukaryota</taxon>
        <taxon>Metazoa</taxon>
        <taxon>Spiralia</taxon>
        <taxon>Gnathifera</taxon>
        <taxon>Rotifera</taxon>
        <taxon>Eurotatoria</taxon>
        <taxon>Monogononta</taxon>
        <taxon>Pseudotrocha</taxon>
        <taxon>Ploima</taxon>
        <taxon>Brachionidae</taxon>
        <taxon>Brachionus</taxon>
    </lineage>
</organism>
<dbReference type="EMBL" id="REGN01003485">
    <property type="protein sequence ID" value="RNA22336.1"/>
    <property type="molecule type" value="Genomic_DNA"/>
</dbReference>
<dbReference type="AlphaFoldDB" id="A0A3M7RFK0"/>
<proteinExistence type="predicted"/>
<comment type="caution">
    <text evidence="3">The sequence shown here is derived from an EMBL/GenBank/DDBJ whole genome shotgun (WGS) entry which is preliminary data.</text>
</comment>
<feature type="region of interest" description="Disordered" evidence="2">
    <location>
        <begin position="250"/>
        <end position="294"/>
    </location>
</feature>
<dbReference type="PANTHER" id="PTHR15885:SF1">
    <property type="entry name" value="COILED-COIL DOMAIN-CONTAINING PROTEIN 174"/>
    <property type="match status" value="1"/>
</dbReference>
<dbReference type="PANTHER" id="PTHR15885">
    <property type="entry name" value="COILED-COIL DOMAIN-CONTAINING PROTEIN 174"/>
    <property type="match status" value="1"/>
</dbReference>
<evidence type="ECO:0000313" key="4">
    <source>
        <dbReference type="Proteomes" id="UP000276133"/>
    </source>
</evidence>
<dbReference type="OrthoDB" id="333551at2759"/>
<evidence type="ECO:0000256" key="1">
    <source>
        <dbReference type="ARBA" id="ARBA00023054"/>
    </source>
</evidence>
<dbReference type="InterPro" id="IPR025066">
    <property type="entry name" value="CCDC174-like"/>
</dbReference>
<dbReference type="STRING" id="10195.A0A3M7RFK0"/>
<keyword evidence="4" id="KW-1185">Reference proteome</keyword>
<name>A0A3M7RFK0_BRAPC</name>
<dbReference type="GO" id="GO:0005634">
    <property type="term" value="C:nucleus"/>
    <property type="evidence" value="ECO:0007669"/>
    <property type="project" value="TreeGrafter"/>
</dbReference>
<evidence type="ECO:0000313" key="3">
    <source>
        <dbReference type="EMBL" id="RNA22336.1"/>
    </source>
</evidence>